<evidence type="ECO:0000256" key="6">
    <source>
        <dbReference type="ARBA" id="ARBA00023242"/>
    </source>
</evidence>
<organism evidence="12 13">
    <name type="scientific">Decorospora gaudefroyi</name>
    <dbReference type="NCBI Taxonomy" id="184978"/>
    <lineage>
        <taxon>Eukaryota</taxon>
        <taxon>Fungi</taxon>
        <taxon>Dikarya</taxon>
        <taxon>Ascomycota</taxon>
        <taxon>Pezizomycotina</taxon>
        <taxon>Dothideomycetes</taxon>
        <taxon>Pleosporomycetidae</taxon>
        <taxon>Pleosporales</taxon>
        <taxon>Pleosporineae</taxon>
        <taxon>Pleosporaceae</taxon>
        <taxon>Decorospora</taxon>
    </lineage>
</organism>
<dbReference type="InterPro" id="IPR017117">
    <property type="entry name" value="Nob1_euk"/>
</dbReference>
<comment type="subcellular location">
    <subcellularLocation>
        <location evidence="7">Nucleus</location>
        <location evidence="7">Nucleolus</location>
    </subcellularLocation>
</comment>
<keyword evidence="2" id="KW-0540">Nuclease</keyword>
<dbReference type="PANTHER" id="PTHR12814">
    <property type="entry name" value="RNA-BINDING PROTEIN NOB1"/>
    <property type="match status" value="1"/>
</dbReference>
<name>A0A6A5KJP2_9PLEO</name>
<protein>
    <recommendedName>
        <fullName evidence="7">20S-pre-rRNA D-site endonuclease NOB1</fullName>
    </recommendedName>
</protein>
<dbReference type="SUPFAM" id="SSF144206">
    <property type="entry name" value="NOB1 zinc finger-like"/>
    <property type="match status" value="1"/>
</dbReference>
<dbReference type="GO" id="GO:0046872">
    <property type="term" value="F:metal ion binding"/>
    <property type="evidence" value="ECO:0007669"/>
    <property type="project" value="UniProtKB-UniRule"/>
</dbReference>
<feature type="region of interest" description="Disordered" evidence="9">
    <location>
        <begin position="254"/>
        <end position="277"/>
    </location>
</feature>
<dbReference type="FunFam" id="3.40.50.1010:FF:000020">
    <property type="entry name" value="20S-pre-rRNA D-site endonuclease NOB1"/>
    <property type="match status" value="1"/>
</dbReference>
<dbReference type="OrthoDB" id="446759at2759"/>
<reference evidence="12" key="1">
    <citation type="submission" date="2020-01" db="EMBL/GenBank/DDBJ databases">
        <authorList>
            <consortium name="DOE Joint Genome Institute"/>
            <person name="Haridas S."/>
            <person name="Albert R."/>
            <person name="Binder M."/>
            <person name="Bloem J."/>
            <person name="Labutti K."/>
            <person name="Salamov A."/>
            <person name="Andreopoulos B."/>
            <person name="Baker S.E."/>
            <person name="Barry K."/>
            <person name="Bills G."/>
            <person name="Bluhm B.H."/>
            <person name="Cannon C."/>
            <person name="Castanera R."/>
            <person name="Culley D.E."/>
            <person name="Daum C."/>
            <person name="Ezra D."/>
            <person name="Gonzalez J.B."/>
            <person name="Henrissat B."/>
            <person name="Kuo A."/>
            <person name="Liang C."/>
            <person name="Lipzen A."/>
            <person name="Lutzoni F."/>
            <person name="Magnuson J."/>
            <person name="Mondo S."/>
            <person name="Nolan M."/>
            <person name="Ohm R."/>
            <person name="Pangilinan J."/>
            <person name="Park H.-J."/>
            <person name="Ramirez L."/>
            <person name="Alfaro M."/>
            <person name="Sun H."/>
            <person name="Tritt A."/>
            <person name="Yoshinaga Y."/>
            <person name="Zwiers L.-H."/>
            <person name="Turgeon B.G."/>
            <person name="Goodwin S.B."/>
            <person name="Spatafora J.W."/>
            <person name="Crous P.W."/>
            <person name="Grigoriev I.V."/>
        </authorList>
    </citation>
    <scope>NUCLEOTIDE SEQUENCE</scope>
    <source>
        <strain evidence="12">P77</strain>
    </source>
</reference>
<keyword evidence="13" id="KW-1185">Reference proteome</keyword>
<feature type="compositionally biased region" description="Basic and acidic residues" evidence="9">
    <location>
        <begin position="128"/>
        <end position="151"/>
    </location>
</feature>
<comment type="similarity">
    <text evidence="1 7">Belongs to the NOB1 family.</text>
</comment>
<feature type="compositionally biased region" description="Low complexity" evidence="9">
    <location>
        <begin position="390"/>
        <end position="403"/>
    </location>
</feature>
<dbReference type="GO" id="GO:0005730">
    <property type="term" value="C:nucleolus"/>
    <property type="evidence" value="ECO:0007669"/>
    <property type="project" value="UniProtKB-SubCell"/>
</dbReference>
<keyword evidence="4" id="KW-0378">Hydrolase</keyword>
<feature type="region of interest" description="Disordered" evidence="9">
    <location>
        <begin position="560"/>
        <end position="586"/>
    </location>
</feature>
<evidence type="ECO:0000256" key="9">
    <source>
        <dbReference type="SAM" id="MobiDB-lite"/>
    </source>
</evidence>
<dbReference type="GO" id="GO:0016787">
    <property type="term" value="F:hydrolase activity"/>
    <property type="evidence" value="ECO:0007669"/>
    <property type="project" value="UniProtKB-KW"/>
</dbReference>
<dbReference type="PANTHER" id="PTHR12814:SF2">
    <property type="entry name" value="RNA-BINDING PROTEIN NOB1"/>
    <property type="match status" value="1"/>
</dbReference>
<dbReference type="Pfam" id="PF08772">
    <property type="entry name" value="Zn_ribbon_NOB1"/>
    <property type="match status" value="1"/>
</dbReference>
<comment type="function">
    <text evidence="7">Required for the synthesis of 40S ribosome subunits. Has a role in processing 20S pre-rRNA into the mature 18S rRNA, where it is required for cleavage at the 3' end of the mature 18S rRNA (D-site). Accompanies the 20S pre-rRNA from the nucleus to the cytoplasm.</text>
</comment>
<keyword evidence="3 7" id="KW-0479">Metal-binding</keyword>
<evidence type="ECO:0000256" key="3">
    <source>
        <dbReference type="ARBA" id="ARBA00022723"/>
    </source>
</evidence>
<evidence type="ECO:0000256" key="1">
    <source>
        <dbReference type="ARBA" id="ARBA00005858"/>
    </source>
</evidence>
<feature type="binding site" evidence="8">
    <location>
        <position position="459"/>
    </location>
    <ligand>
        <name>Zn(2+)</name>
        <dbReference type="ChEBI" id="CHEBI:29105"/>
    </ligand>
</feature>
<feature type="region of interest" description="Disordered" evidence="9">
    <location>
        <begin position="355"/>
        <end position="403"/>
    </location>
</feature>
<dbReference type="InterPro" id="IPR033411">
    <property type="entry name" value="Ribonuclease_PIN"/>
</dbReference>
<feature type="compositionally biased region" description="Low complexity" evidence="9">
    <location>
        <begin position="268"/>
        <end position="277"/>
    </location>
</feature>
<gene>
    <name evidence="12" type="ORF">BDW02DRAFT_546895</name>
</gene>
<evidence type="ECO:0000256" key="2">
    <source>
        <dbReference type="ARBA" id="ARBA00022722"/>
    </source>
</evidence>
<feature type="binding site" evidence="8">
    <location>
        <position position="444"/>
    </location>
    <ligand>
        <name>Zn(2+)</name>
        <dbReference type="ChEBI" id="CHEBI:29105"/>
    </ligand>
</feature>
<dbReference type="GO" id="GO:0004521">
    <property type="term" value="F:RNA endonuclease activity"/>
    <property type="evidence" value="ECO:0007669"/>
    <property type="project" value="UniProtKB-UniRule"/>
</dbReference>
<dbReference type="EMBL" id="ML975278">
    <property type="protein sequence ID" value="KAF1836097.1"/>
    <property type="molecule type" value="Genomic_DNA"/>
</dbReference>
<dbReference type="InterPro" id="IPR014881">
    <property type="entry name" value="NOB1_Zn-bd"/>
</dbReference>
<feature type="compositionally biased region" description="Basic residues" evidence="9">
    <location>
        <begin position="176"/>
        <end position="187"/>
    </location>
</feature>
<evidence type="ECO:0000256" key="5">
    <source>
        <dbReference type="ARBA" id="ARBA00022833"/>
    </source>
</evidence>
<feature type="domain" description="Ribonuclease PIN" evidence="11">
    <location>
        <begin position="15"/>
        <end position="106"/>
    </location>
</feature>
<feature type="compositionally biased region" description="Low complexity" evidence="9">
    <location>
        <begin position="355"/>
        <end position="369"/>
    </location>
</feature>
<dbReference type="GO" id="GO:0030490">
    <property type="term" value="P:maturation of SSU-rRNA"/>
    <property type="evidence" value="ECO:0007669"/>
    <property type="project" value="TreeGrafter"/>
</dbReference>
<sequence>MSTPMTPQEKPIHSLILDTGPLIRNAVSISTLVNTASELYTTPAILSEIRDAATRSRVQTTLMPFLTVRTPRPASYDAVVAFSKRTGDHAVLSRQDLGILALAYEVHCERNGGDWGLREVPGGLVKRRQGDEGARGAEGEVLPAEKEKSEQDGPAVEVESKTADLEATEEGWAQPKGKRAAKGRAPKPVKFNFEPTEEAVAESSQTEEQNDKPISGEELEDGGVAITPEQVQEQIQEQVVAQVQDQIHEQVQDQVHEQLQSKGEEALESQALQQAEQQIEEQVQEQVQQQLREQVGEEGLIQQSAAIEIPHTNVHVEQKMELSVTPQTAVPTEPISNTDNLEQDMADLAISQAPTQQFTPPQTDSAPSDSDSDGDWITPENLTAHQIKDTSTTSSTKTKPTPQMDTATMTTDLAMQNVLLQMNLALLSPNMQRIKHLTTKVLRCHACFHIVKDIAKQFCPRCGQPTLQRVSCSTNAAGEFQIHLKSNYQWNKRGDRFSIPKPIAGTANNKWSGRGGGKGGWGRGLVLVEDQKEVWDKGPAGRKDKERERDLMDRDYLPGILSGERARGGGRVRVGAGRDVNARKRG</sequence>
<dbReference type="Gene3D" id="6.20.210.10">
    <property type="entry name" value="Nin one binding (NOB1), Zn-ribbon-like"/>
    <property type="match status" value="1"/>
</dbReference>
<dbReference type="InterPro" id="IPR036283">
    <property type="entry name" value="NOB1_Zf-like_sf"/>
</dbReference>
<keyword evidence="6 7" id="KW-0539">Nucleus</keyword>
<evidence type="ECO:0000259" key="11">
    <source>
        <dbReference type="Pfam" id="PF17146"/>
    </source>
</evidence>
<evidence type="ECO:0000313" key="13">
    <source>
        <dbReference type="Proteomes" id="UP000800040"/>
    </source>
</evidence>
<feature type="region of interest" description="Disordered" evidence="9">
    <location>
        <begin position="536"/>
        <end position="555"/>
    </location>
</feature>
<dbReference type="CDD" id="cd09876">
    <property type="entry name" value="PIN_Nob1-like"/>
    <property type="match status" value="1"/>
</dbReference>
<feature type="binding site" evidence="8">
    <location>
        <position position="462"/>
    </location>
    <ligand>
        <name>Zn(2+)</name>
        <dbReference type="ChEBI" id="CHEBI:29105"/>
    </ligand>
</feature>
<dbReference type="Pfam" id="PF17146">
    <property type="entry name" value="PIN_6"/>
    <property type="match status" value="1"/>
</dbReference>
<feature type="domain" description="Nin one binding (NOB1) Zn-ribbon-like" evidence="10">
    <location>
        <begin position="434"/>
        <end position="505"/>
    </location>
</feature>
<evidence type="ECO:0000313" key="12">
    <source>
        <dbReference type="EMBL" id="KAF1836097.1"/>
    </source>
</evidence>
<evidence type="ECO:0000256" key="4">
    <source>
        <dbReference type="ARBA" id="ARBA00022801"/>
    </source>
</evidence>
<dbReference type="Proteomes" id="UP000800040">
    <property type="component" value="Unassembled WGS sequence"/>
</dbReference>
<dbReference type="Gene3D" id="3.40.50.1010">
    <property type="entry name" value="5'-nuclease"/>
    <property type="match status" value="1"/>
</dbReference>
<dbReference type="AlphaFoldDB" id="A0A6A5KJP2"/>
<keyword evidence="5 7" id="KW-0862">Zinc</keyword>
<evidence type="ECO:0000259" key="10">
    <source>
        <dbReference type="Pfam" id="PF08772"/>
    </source>
</evidence>
<feature type="binding site" evidence="8">
    <location>
        <position position="447"/>
    </location>
    <ligand>
        <name>Zn(2+)</name>
        <dbReference type="ChEBI" id="CHEBI:29105"/>
    </ligand>
</feature>
<proteinExistence type="inferred from homology"/>
<dbReference type="GO" id="GO:0005737">
    <property type="term" value="C:cytoplasm"/>
    <property type="evidence" value="ECO:0007669"/>
    <property type="project" value="UniProtKB-ARBA"/>
</dbReference>
<evidence type="ECO:0000256" key="7">
    <source>
        <dbReference type="PIRNR" id="PIRNR037125"/>
    </source>
</evidence>
<dbReference type="PIRSF" id="PIRSF037125">
    <property type="entry name" value="D-site_20S_pre-rRNA_nuclease"/>
    <property type="match status" value="1"/>
</dbReference>
<evidence type="ECO:0000256" key="8">
    <source>
        <dbReference type="PIRSR" id="PIRSR037125-1"/>
    </source>
</evidence>
<dbReference type="InterPro" id="IPR039907">
    <property type="entry name" value="NOB1"/>
</dbReference>
<feature type="region of interest" description="Disordered" evidence="9">
    <location>
        <begin position="127"/>
        <end position="219"/>
    </location>
</feature>
<accession>A0A6A5KJP2</accession>
<dbReference type="GO" id="GO:0030688">
    <property type="term" value="C:preribosome, small subunit precursor"/>
    <property type="evidence" value="ECO:0007669"/>
    <property type="project" value="TreeGrafter"/>
</dbReference>